<dbReference type="Gene3D" id="3.40.50.1000">
    <property type="entry name" value="HAD superfamily/HAD-like"/>
    <property type="match status" value="1"/>
</dbReference>
<accession>A0A1H5J301</accession>
<dbReference type="PANTHER" id="PTHR43344:SF2">
    <property type="entry name" value="PHOSPHOSERINE PHOSPHATASE"/>
    <property type="match status" value="1"/>
</dbReference>
<evidence type="ECO:0000256" key="7">
    <source>
        <dbReference type="ARBA" id="ARBA00022801"/>
    </source>
</evidence>
<dbReference type="SFLD" id="SFLDG01137">
    <property type="entry name" value="C1.6.1:_Phosphoserine_Phosphat"/>
    <property type="match status" value="1"/>
</dbReference>
<evidence type="ECO:0000313" key="14">
    <source>
        <dbReference type="EMBL" id="SEE46869.1"/>
    </source>
</evidence>
<dbReference type="EC" id="3.1.3.3" evidence="4"/>
<dbReference type="Pfam" id="PF12710">
    <property type="entry name" value="HAD"/>
    <property type="match status" value="1"/>
</dbReference>
<evidence type="ECO:0000256" key="5">
    <source>
        <dbReference type="ARBA" id="ARBA00022605"/>
    </source>
</evidence>
<evidence type="ECO:0000256" key="3">
    <source>
        <dbReference type="ARBA" id="ARBA00009184"/>
    </source>
</evidence>
<evidence type="ECO:0000256" key="11">
    <source>
        <dbReference type="ARBA" id="ARBA00048138"/>
    </source>
</evidence>
<dbReference type="NCBIfam" id="TIGR00338">
    <property type="entry name" value="serB"/>
    <property type="match status" value="1"/>
</dbReference>
<evidence type="ECO:0000256" key="10">
    <source>
        <dbReference type="ARBA" id="ARBA00031693"/>
    </source>
</evidence>
<reference evidence="14 15" key="1">
    <citation type="submission" date="2016-10" db="EMBL/GenBank/DDBJ databases">
        <authorList>
            <person name="de Groot N.N."/>
        </authorList>
    </citation>
    <scope>NUCLEOTIDE SEQUENCE [LARGE SCALE GENOMIC DNA]</scope>
    <source>
        <strain evidence="14 15">DSM 22274</strain>
    </source>
</reference>
<evidence type="ECO:0000313" key="15">
    <source>
        <dbReference type="Proteomes" id="UP000182725"/>
    </source>
</evidence>
<comment type="cofactor">
    <cofactor evidence="1">
        <name>Mg(2+)</name>
        <dbReference type="ChEBI" id="CHEBI:18420"/>
    </cofactor>
</comment>
<keyword evidence="7" id="KW-0378">Hydrolase</keyword>
<evidence type="ECO:0000256" key="12">
    <source>
        <dbReference type="ARBA" id="ARBA00048523"/>
    </source>
</evidence>
<evidence type="ECO:0000256" key="4">
    <source>
        <dbReference type="ARBA" id="ARBA00012640"/>
    </source>
</evidence>
<evidence type="ECO:0000256" key="2">
    <source>
        <dbReference type="ARBA" id="ARBA00005135"/>
    </source>
</evidence>
<keyword evidence="9" id="KW-0718">Serine biosynthesis</keyword>
<evidence type="ECO:0000256" key="8">
    <source>
        <dbReference type="ARBA" id="ARBA00022842"/>
    </source>
</evidence>
<dbReference type="GO" id="GO:0000287">
    <property type="term" value="F:magnesium ion binding"/>
    <property type="evidence" value="ECO:0007669"/>
    <property type="project" value="TreeGrafter"/>
</dbReference>
<evidence type="ECO:0000256" key="9">
    <source>
        <dbReference type="ARBA" id="ARBA00023299"/>
    </source>
</evidence>
<comment type="pathway">
    <text evidence="2">Amino-acid biosynthesis; L-serine biosynthesis; L-serine from 3-phospho-D-glycerate: step 3/3.</text>
</comment>
<protein>
    <recommendedName>
        <fullName evidence="4">phosphoserine phosphatase</fullName>
        <ecNumber evidence="4">3.1.3.3</ecNumber>
    </recommendedName>
    <alternativeName>
        <fullName evidence="10">O-phosphoserine phosphohydrolase</fullName>
    </alternativeName>
</protein>
<dbReference type="GO" id="GO:0006564">
    <property type="term" value="P:L-serine biosynthetic process"/>
    <property type="evidence" value="ECO:0007669"/>
    <property type="project" value="UniProtKB-KW"/>
</dbReference>
<keyword evidence="6" id="KW-0479">Metal-binding</keyword>
<sequence>MSGVEPQFTGAGGATDRIDPMPSTFTAVSYAKTLSPAALERVRTVLAEHGYTVTAERSESHPGFEAVVLELGSLNPAGTTNAQGTARLSRLRAALAEAGAGELSTAVVPDSLRHAERKFIIMDVDSTLIQQEVIELLAAHAGTEAEVTRVTEAAMRGELDFAESLHHRVATLAGLPESVLAEVGATIKLSVGAERLVAQAKAAGHVVAAVSGGFSQILAPLAQRLGLDYSMANDLEIVDGHLTGKVSGAVVDRAAKAVQLRLWSAESGIAKEATMAIGDGANDLDMMAAAALGVAFNAKPAVRAVADAQINLPNLDVALALADIHEP</sequence>
<dbReference type="NCBIfam" id="TIGR01488">
    <property type="entry name" value="HAD-SF-IB"/>
    <property type="match status" value="1"/>
</dbReference>
<evidence type="ECO:0000256" key="1">
    <source>
        <dbReference type="ARBA" id="ARBA00001946"/>
    </source>
</evidence>
<dbReference type="SFLD" id="SFLDF00029">
    <property type="entry name" value="phosphoserine_phosphatase"/>
    <property type="match status" value="1"/>
</dbReference>
<keyword evidence="8" id="KW-0460">Magnesium</keyword>
<gene>
    <name evidence="14" type="ORF">SAMN04489740_1489</name>
</gene>
<comment type="similarity">
    <text evidence="3">Belongs to the HAD-like hydrolase superfamily. SerB family.</text>
</comment>
<evidence type="ECO:0000256" key="13">
    <source>
        <dbReference type="PIRSR" id="PIRSR604469-1"/>
    </source>
</evidence>
<dbReference type="GO" id="GO:0036424">
    <property type="term" value="F:L-phosphoserine phosphatase activity"/>
    <property type="evidence" value="ECO:0007669"/>
    <property type="project" value="InterPro"/>
</dbReference>
<dbReference type="InterPro" id="IPR050582">
    <property type="entry name" value="HAD-like_SerB"/>
</dbReference>
<organism evidence="14 15">
    <name type="scientific">Arthrobacter alpinus</name>
    <dbReference type="NCBI Taxonomy" id="656366"/>
    <lineage>
        <taxon>Bacteria</taxon>
        <taxon>Bacillati</taxon>
        <taxon>Actinomycetota</taxon>
        <taxon>Actinomycetes</taxon>
        <taxon>Micrococcales</taxon>
        <taxon>Micrococcaceae</taxon>
        <taxon>Arthrobacter</taxon>
    </lineage>
</organism>
<name>A0A1H5J301_9MICC</name>
<dbReference type="SFLD" id="SFLDS00003">
    <property type="entry name" value="Haloacid_Dehalogenase"/>
    <property type="match status" value="1"/>
</dbReference>
<feature type="active site" description="Nucleophile" evidence="13">
    <location>
        <position position="123"/>
    </location>
</feature>
<feature type="active site" description="Proton donor" evidence="13">
    <location>
        <position position="125"/>
    </location>
</feature>
<dbReference type="AlphaFoldDB" id="A0A1H5J301"/>
<keyword evidence="5" id="KW-0028">Amino-acid biosynthesis</keyword>
<dbReference type="InterPro" id="IPR004469">
    <property type="entry name" value="PSP"/>
</dbReference>
<comment type="catalytic activity">
    <reaction evidence="12">
        <text>O-phospho-D-serine + H2O = D-serine + phosphate</text>
        <dbReference type="Rhea" id="RHEA:24873"/>
        <dbReference type="ChEBI" id="CHEBI:15377"/>
        <dbReference type="ChEBI" id="CHEBI:35247"/>
        <dbReference type="ChEBI" id="CHEBI:43474"/>
        <dbReference type="ChEBI" id="CHEBI:58680"/>
        <dbReference type="EC" id="3.1.3.3"/>
    </reaction>
</comment>
<dbReference type="SUPFAM" id="SSF56784">
    <property type="entry name" value="HAD-like"/>
    <property type="match status" value="1"/>
</dbReference>
<dbReference type="PANTHER" id="PTHR43344">
    <property type="entry name" value="PHOSPHOSERINE PHOSPHATASE"/>
    <property type="match status" value="1"/>
</dbReference>
<dbReference type="EMBL" id="FNTV01000001">
    <property type="protein sequence ID" value="SEE46869.1"/>
    <property type="molecule type" value="Genomic_DNA"/>
</dbReference>
<dbReference type="UniPathway" id="UPA00135">
    <property type="reaction ID" value="UER00198"/>
</dbReference>
<comment type="catalytic activity">
    <reaction evidence="11">
        <text>O-phospho-L-serine + H2O = L-serine + phosphate</text>
        <dbReference type="Rhea" id="RHEA:21208"/>
        <dbReference type="ChEBI" id="CHEBI:15377"/>
        <dbReference type="ChEBI" id="CHEBI:33384"/>
        <dbReference type="ChEBI" id="CHEBI:43474"/>
        <dbReference type="ChEBI" id="CHEBI:57524"/>
        <dbReference type="EC" id="3.1.3.3"/>
    </reaction>
</comment>
<dbReference type="Proteomes" id="UP000182725">
    <property type="component" value="Unassembled WGS sequence"/>
</dbReference>
<dbReference type="GO" id="GO:0005737">
    <property type="term" value="C:cytoplasm"/>
    <property type="evidence" value="ECO:0007669"/>
    <property type="project" value="TreeGrafter"/>
</dbReference>
<proteinExistence type="inferred from homology"/>
<dbReference type="InterPro" id="IPR036412">
    <property type="entry name" value="HAD-like_sf"/>
</dbReference>
<dbReference type="InterPro" id="IPR023214">
    <property type="entry name" value="HAD_sf"/>
</dbReference>
<evidence type="ECO:0000256" key="6">
    <source>
        <dbReference type="ARBA" id="ARBA00022723"/>
    </source>
</evidence>
<dbReference type="SFLD" id="SFLDG01136">
    <property type="entry name" value="C1.6:_Phosphoserine_Phosphatas"/>
    <property type="match status" value="1"/>
</dbReference>